<feature type="domain" description="SCP" evidence="3">
    <location>
        <begin position="63"/>
        <end position="194"/>
    </location>
</feature>
<dbReference type="InterPro" id="IPR035940">
    <property type="entry name" value="CAP_sf"/>
</dbReference>
<dbReference type="PRINTS" id="PR00837">
    <property type="entry name" value="V5TPXLIKE"/>
</dbReference>
<gene>
    <name evidence="4" type="ORF">VTL71DRAFT_12725</name>
</gene>
<dbReference type="PROSITE" id="PS01009">
    <property type="entry name" value="CRISP_1"/>
    <property type="match status" value="1"/>
</dbReference>
<evidence type="ECO:0000256" key="2">
    <source>
        <dbReference type="SAM" id="SignalP"/>
    </source>
</evidence>
<comment type="caution">
    <text evidence="4">The sequence shown here is derived from an EMBL/GenBank/DDBJ whole genome shotgun (WGS) entry which is preliminary data.</text>
</comment>
<dbReference type="SMART" id="SM00198">
    <property type="entry name" value="SCP"/>
    <property type="match status" value="1"/>
</dbReference>
<reference evidence="4 5" key="1">
    <citation type="journal article" date="2024" name="Commun. Biol.">
        <title>Comparative genomic analysis of thermophilic fungi reveals convergent evolutionary adaptations and gene losses.</title>
        <authorList>
            <person name="Steindorff A.S."/>
            <person name="Aguilar-Pontes M.V."/>
            <person name="Robinson A.J."/>
            <person name="Andreopoulos B."/>
            <person name="LaButti K."/>
            <person name="Kuo A."/>
            <person name="Mondo S."/>
            <person name="Riley R."/>
            <person name="Otillar R."/>
            <person name="Haridas S."/>
            <person name="Lipzen A."/>
            <person name="Grimwood J."/>
            <person name="Schmutz J."/>
            <person name="Clum A."/>
            <person name="Reid I.D."/>
            <person name="Moisan M.C."/>
            <person name="Butler G."/>
            <person name="Nguyen T.T.M."/>
            <person name="Dewar K."/>
            <person name="Conant G."/>
            <person name="Drula E."/>
            <person name="Henrissat B."/>
            <person name="Hansel C."/>
            <person name="Singer S."/>
            <person name="Hutchinson M.I."/>
            <person name="de Vries R.P."/>
            <person name="Natvig D.O."/>
            <person name="Powell A.J."/>
            <person name="Tsang A."/>
            <person name="Grigoriev I.V."/>
        </authorList>
    </citation>
    <scope>NUCLEOTIDE SEQUENCE [LARGE SCALE GENOMIC DNA]</scope>
    <source>
        <strain evidence="4 5">CBS 494.80</strain>
    </source>
</reference>
<dbReference type="Proteomes" id="UP001595075">
    <property type="component" value="Unassembled WGS sequence"/>
</dbReference>
<feature type="region of interest" description="Disordered" evidence="1">
    <location>
        <begin position="265"/>
        <end position="289"/>
    </location>
</feature>
<organism evidence="4 5">
    <name type="scientific">Oculimacula yallundae</name>
    <dbReference type="NCBI Taxonomy" id="86028"/>
    <lineage>
        <taxon>Eukaryota</taxon>
        <taxon>Fungi</taxon>
        <taxon>Dikarya</taxon>
        <taxon>Ascomycota</taxon>
        <taxon>Pezizomycotina</taxon>
        <taxon>Leotiomycetes</taxon>
        <taxon>Helotiales</taxon>
        <taxon>Ploettnerulaceae</taxon>
        <taxon>Oculimacula</taxon>
    </lineage>
</organism>
<dbReference type="SUPFAM" id="SSF55797">
    <property type="entry name" value="PR-1-like"/>
    <property type="match status" value="1"/>
</dbReference>
<dbReference type="Gene3D" id="3.40.33.10">
    <property type="entry name" value="CAP"/>
    <property type="match status" value="1"/>
</dbReference>
<evidence type="ECO:0000256" key="1">
    <source>
        <dbReference type="SAM" id="MobiDB-lite"/>
    </source>
</evidence>
<feature type="chain" id="PRO_5046224513" description="SCP domain-containing protein" evidence="2">
    <location>
        <begin position="33"/>
        <end position="337"/>
    </location>
</feature>
<protein>
    <recommendedName>
        <fullName evidence="3">SCP domain-containing protein</fullName>
    </recommendedName>
</protein>
<feature type="signal peptide" evidence="2">
    <location>
        <begin position="1"/>
        <end position="32"/>
    </location>
</feature>
<dbReference type="InterPro" id="IPR014044">
    <property type="entry name" value="CAP_dom"/>
</dbReference>
<keyword evidence="2" id="KW-0732">Signal</keyword>
<name>A0ABR4CNH0_9HELO</name>
<proteinExistence type="predicted"/>
<dbReference type="Pfam" id="PF00188">
    <property type="entry name" value="CAP"/>
    <property type="match status" value="1"/>
</dbReference>
<evidence type="ECO:0000313" key="4">
    <source>
        <dbReference type="EMBL" id="KAL2071490.1"/>
    </source>
</evidence>
<sequence length="337" mass="35856">MSAAQILTMSNANRIILKTISILCILASQALAQNDTCIVPVIFEPAILHNREPIDPSFADSAQFQKEVIDDHNWYRSQHSASLLKWNDDLAKSSNDWVNKCKWGHSGHPGVGENIALGYSKVVDAINGWALERTNYNFNKPGFGSGTGHFTQMVWKGTTEVGCARKQCQVPGFSNGNPTFYLVCQYQSPGNVVSAGQFEENVGRQISGDPKVGITGTLSSPPPKTSAPSTRSTAPVATSVARTGPTSTASASPVVVVTVTVTQDAATPNESSPAETATPAINSKPTTGPFWGNLKSSGAAENAFCRILKRRNGTERVEGSWILATVGVFIAIAFGSL</sequence>
<feature type="compositionally biased region" description="Low complexity" evidence="1">
    <location>
        <begin position="226"/>
        <end position="248"/>
    </location>
</feature>
<keyword evidence="5" id="KW-1185">Reference proteome</keyword>
<feature type="region of interest" description="Disordered" evidence="1">
    <location>
        <begin position="204"/>
        <end position="248"/>
    </location>
</feature>
<dbReference type="PANTHER" id="PTHR10334">
    <property type="entry name" value="CYSTEINE-RICH SECRETORY PROTEIN-RELATED"/>
    <property type="match status" value="1"/>
</dbReference>
<evidence type="ECO:0000313" key="5">
    <source>
        <dbReference type="Proteomes" id="UP001595075"/>
    </source>
</evidence>
<accession>A0ABR4CNH0</accession>
<dbReference type="EMBL" id="JAZHXI010000005">
    <property type="protein sequence ID" value="KAL2071490.1"/>
    <property type="molecule type" value="Genomic_DNA"/>
</dbReference>
<evidence type="ECO:0000259" key="3">
    <source>
        <dbReference type="SMART" id="SM00198"/>
    </source>
</evidence>
<feature type="compositionally biased region" description="Polar residues" evidence="1">
    <location>
        <begin position="269"/>
        <end position="286"/>
    </location>
</feature>
<dbReference type="InterPro" id="IPR001283">
    <property type="entry name" value="CRISP-related"/>
</dbReference>
<dbReference type="InterPro" id="IPR018244">
    <property type="entry name" value="Allrgn_V5/Tpx1_CS"/>
</dbReference>